<feature type="region of interest" description="Disordered" evidence="1">
    <location>
        <begin position="1"/>
        <end position="28"/>
    </location>
</feature>
<evidence type="ECO:0000313" key="2">
    <source>
        <dbReference type="EMBL" id="SIS65853.1"/>
    </source>
</evidence>
<keyword evidence="3" id="KW-1185">Reference proteome</keyword>
<dbReference type="EMBL" id="FTOM01000002">
    <property type="protein sequence ID" value="SIS65853.1"/>
    <property type="molecule type" value="Genomic_DNA"/>
</dbReference>
<dbReference type="STRING" id="407234.SAMN05421795_102236"/>
<gene>
    <name evidence="2" type="ORF">SAMN05421795_102236</name>
</gene>
<organism evidence="2 3">
    <name type="scientific">Phaeovulum vinaykumarii</name>
    <dbReference type="NCBI Taxonomy" id="407234"/>
    <lineage>
        <taxon>Bacteria</taxon>
        <taxon>Pseudomonadati</taxon>
        <taxon>Pseudomonadota</taxon>
        <taxon>Alphaproteobacteria</taxon>
        <taxon>Rhodobacterales</taxon>
        <taxon>Paracoccaceae</taxon>
        <taxon>Phaeovulum</taxon>
    </lineage>
</organism>
<evidence type="ECO:0000256" key="1">
    <source>
        <dbReference type="SAM" id="MobiDB-lite"/>
    </source>
</evidence>
<accession>A0A1N7KW69</accession>
<reference evidence="3" key="1">
    <citation type="submission" date="2017-01" db="EMBL/GenBank/DDBJ databases">
        <authorList>
            <person name="Varghese N."/>
            <person name="Submissions S."/>
        </authorList>
    </citation>
    <scope>NUCLEOTIDE SEQUENCE [LARGE SCALE GENOMIC DNA]</scope>
    <source>
        <strain evidence="3">DSM 18714</strain>
    </source>
</reference>
<evidence type="ECO:0000313" key="3">
    <source>
        <dbReference type="Proteomes" id="UP000186098"/>
    </source>
</evidence>
<dbReference type="Proteomes" id="UP000186098">
    <property type="component" value="Unassembled WGS sequence"/>
</dbReference>
<name>A0A1N7KW69_9RHOB</name>
<dbReference type="AlphaFoldDB" id="A0A1N7KW69"/>
<sequence>MPGRRPVSRPETAGLDGGLRGRADTAGLGLIAPTPRGLAIAAMRG</sequence>
<proteinExistence type="predicted"/>
<protein>
    <submittedName>
        <fullName evidence="2">Uncharacterized protein</fullName>
    </submittedName>
</protein>